<protein>
    <submittedName>
        <fullName evidence="1">Uncharacterized protein</fullName>
    </submittedName>
</protein>
<proteinExistence type="predicted"/>
<evidence type="ECO:0000313" key="1">
    <source>
        <dbReference type="EMBL" id="MBX48494.1"/>
    </source>
</evidence>
<reference evidence="1" key="1">
    <citation type="submission" date="2018-02" db="EMBL/GenBank/DDBJ databases">
        <title>Rhizophora mucronata_Transcriptome.</title>
        <authorList>
            <person name="Meera S.P."/>
            <person name="Sreeshan A."/>
            <person name="Augustine A."/>
        </authorList>
    </citation>
    <scope>NUCLEOTIDE SEQUENCE</scope>
    <source>
        <tissue evidence="1">Leaf</tissue>
    </source>
</reference>
<organism evidence="1">
    <name type="scientific">Rhizophora mucronata</name>
    <name type="common">Asiatic mangrove</name>
    <dbReference type="NCBI Taxonomy" id="61149"/>
    <lineage>
        <taxon>Eukaryota</taxon>
        <taxon>Viridiplantae</taxon>
        <taxon>Streptophyta</taxon>
        <taxon>Embryophyta</taxon>
        <taxon>Tracheophyta</taxon>
        <taxon>Spermatophyta</taxon>
        <taxon>Magnoliopsida</taxon>
        <taxon>eudicotyledons</taxon>
        <taxon>Gunneridae</taxon>
        <taxon>Pentapetalae</taxon>
        <taxon>rosids</taxon>
        <taxon>fabids</taxon>
        <taxon>Malpighiales</taxon>
        <taxon>Rhizophoraceae</taxon>
        <taxon>Rhizophora</taxon>
    </lineage>
</organism>
<accession>A0A2P2P170</accession>
<dbReference type="EMBL" id="GGEC01068010">
    <property type="protein sequence ID" value="MBX48494.1"/>
    <property type="molecule type" value="Transcribed_RNA"/>
</dbReference>
<name>A0A2P2P170_RHIMU</name>
<sequence length="12" mass="1304">MILAPTEKTGSR</sequence>